<evidence type="ECO:0000313" key="2">
    <source>
        <dbReference type="EMBL" id="QDU11878.1"/>
    </source>
</evidence>
<gene>
    <name evidence="2" type="ORF">V202x_53030</name>
</gene>
<reference evidence="2 3" key="1">
    <citation type="submission" date="2019-03" db="EMBL/GenBank/DDBJ databases">
        <title>Deep-cultivation of Planctomycetes and their phenomic and genomic characterization uncovers novel biology.</title>
        <authorList>
            <person name="Wiegand S."/>
            <person name="Jogler M."/>
            <person name="Boedeker C."/>
            <person name="Pinto D."/>
            <person name="Vollmers J."/>
            <person name="Rivas-Marin E."/>
            <person name="Kohn T."/>
            <person name="Peeters S.H."/>
            <person name="Heuer A."/>
            <person name="Rast P."/>
            <person name="Oberbeckmann S."/>
            <person name="Bunk B."/>
            <person name="Jeske O."/>
            <person name="Meyerdierks A."/>
            <person name="Storesund J.E."/>
            <person name="Kallscheuer N."/>
            <person name="Luecker S."/>
            <person name="Lage O.M."/>
            <person name="Pohl T."/>
            <person name="Merkel B.J."/>
            <person name="Hornburger P."/>
            <person name="Mueller R.-W."/>
            <person name="Bruemmer F."/>
            <person name="Labrenz M."/>
            <person name="Spormann A.M."/>
            <person name="Op den Camp H."/>
            <person name="Overmann J."/>
            <person name="Amann R."/>
            <person name="Jetten M.S.M."/>
            <person name="Mascher T."/>
            <person name="Medema M.H."/>
            <person name="Devos D.P."/>
            <person name="Kaster A.-K."/>
            <person name="Ovreas L."/>
            <person name="Rohde M."/>
            <person name="Galperin M.Y."/>
            <person name="Jogler C."/>
        </authorList>
    </citation>
    <scope>NUCLEOTIDE SEQUENCE [LARGE SCALE GENOMIC DNA]</scope>
    <source>
        <strain evidence="2 3">V202</strain>
    </source>
</reference>
<evidence type="ECO:0000313" key="3">
    <source>
        <dbReference type="Proteomes" id="UP000318384"/>
    </source>
</evidence>
<dbReference type="OrthoDB" id="5503248at2"/>
<name>A0A517X306_9PLAN</name>
<protein>
    <submittedName>
        <fullName evidence="2">Uncharacterized protein</fullName>
    </submittedName>
</protein>
<evidence type="ECO:0000256" key="1">
    <source>
        <dbReference type="SAM" id="MobiDB-lite"/>
    </source>
</evidence>
<accession>A0A517X306</accession>
<dbReference type="RefSeq" id="WP_145179637.1">
    <property type="nucleotide sequence ID" value="NZ_CP037422.1"/>
</dbReference>
<keyword evidence="3" id="KW-1185">Reference proteome</keyword>
<organism evidence="2 3">
    <name type="scientific">Gimesia aquarii</name>
    <dbReference type="NCBI Taxonomy" id="2527964"/>
    <lineage>
        <taxon>Bacteria</taxon>
        <taxon>Pseudomonadati</taxon>
        <taxon>Planctomycetota</taxon>
        <taxon>Planctomycetia</taxon>
        <taxon>Planctomycetales</taxon>
        <taxon>Planctomycetaceae</taxon>
        <taxon>Gimesia</taxon>
    </lineage>
</organism>
<sequence>MSGTYINTPFVITNNQTEYPESQIWVSFAGTFTDTGTNQTIGSKVVTDFTSTWRSFNLADLLAPVPNLPYFGNTAQYTFSLNGFSGRVYINYGPTALTQAPNPGDPGTSPYIVFEPTVDGETLPAPTPTSSNMDLSYVDGVSAPAATMVSNATSGAALLATSVNPVTSAIDILSNVKELVPSGAAVSNGSKTVRVRSSAADPSAYHNWTSLMTTLQSTTATNPLNVCSYTSPSTGIPPSYALSGALFGYSGGKHYTPQVPGFDQAQSYNTTATFTTNLNPNNDPVLTNAGITNGTPGVVISGTGSVSGAFSIYITQANLNAGTGIYGNNPPYVVVYTVSGTETAYSTTGIENDLGGRVVGDLMAGMVFGWSASTVNIDAHATATNTNLYGTTFSSPTVGGLMTGELFFLLSLAGAQGTLTDWIGSALDSNTDHYDQYLYAIALNSEAYGSGFTDRLQGYSNPDTYWYTANPPVIPGGGGNYETVGFVNLYLGTVTTAAMAILLTNNDTSQNLTLISSEINGSSSSSELDLPQTVPAGSTAGGYSTQASKTPYQAKWTYSPDNGKTILGFECSLSGQNGITIIPSKTGPEADNWELSESPSLEGGVWVVRFFYSPNA</sequence>
<dbReference type="AlphaFoldDB" id="A0A517X306"/>
<proteinExistence type="predicted"/>
<dbReference type="EMBL" id="CP037422">
    <property type="protein sequence ID" value="QDU11878.1"/>
    <property type="molecule type" value="Genomic_DNA"/>
</dbReference>
<feature type="region of interest" description="Disordered" evidence="1">
    <location>
        <begin position="520"/>
        <end position="545"/>
    </location>
</feature>
<dbReference type="Proteomes" id="UP000318384">
    <property type="component" value="Chromosome"/>
</dbReference>